<feature type="domain" description="Csa3 N-terminal" evidence="2">
    <location>
        <begin position="3"/>
        <end position="121"/>
    </location>
</feature>
<dbReference type="InterPro" id="IPR010163">
    <property type="entry name" value="Csa3"/>
</dbReference>
<evidence type="ECO:0000259" key="1">
    <source>
        <dbReference type="Pfam" id="PF01978"/>
    </source>
</evidence>
<dbReference type="Gene3D" id="1.10.10.10">
    <property type="entry name" value="Winged helix-like DNA-binding domain superfamily/Winged helix DNA-binding domain"/>
    <property type="match status" value="1"/>
</dbReference>
<dbReference type="eggNOG" id="arCOG01446">
    <property type="taxonomic scope" value="Archaea"/>
</dbReference>
<keyword evidence="3" id="KW-0238">DNA-binding</keyword>
<dbReference type="GeneID" id="7170942"/>
<sequence length="212" mass="23605">MPRVFLSPLGFHEDILIRALIQLRASRLDRLLVVSCKPLVGGVRRAFDGLKASCSRQDLPEPGLLEVDCSRFYESIAEVRKELGKHEGELILLLGAGLRILSHMLEVAVLVSGRPFKIYYEPESEGGERVLIDHSLYENLLNRGKLSNLEQRVLKLVLEKPGVTVVELARELGVKEKTVRNTLTKLKSRGLVAKKGRNEGVEPTSIAIALYS</sequence>
<dbReference type="HOGENOM" id="CLU_107894_1_0_2"/>
<evidence type="ECO:0000259" key="2">
    <source>
        <dbReference type="Pfam" id="PF22662"/>
    </source>
</evidence>
<protein>
    <submittedName>
        <fullName evidence="3">CRISPR locus-related DNA-binding protein</fullName>
    </submittedName>
</protein>
<name>B8D4S9_DESA1</name>
<organism evidence="3 4">
    <name type="scientific">Desulfurococcus amylolyticus (strain DSM 18924 / JCM 16383 / VKM B-2413 / 1221n)</name>
    <name type="common">Desulfurococcus kamchatkensis</name>
    <dbReference type="NCBI Taxonomy" id="490899"/>
    <lineage>
        <taxon>Archaea</taxon>
        <taxon>Thermoproteota</taxon>
        <taxon>Thermoprotei</taxon>
        <taxon>Desulfurococcales</taxon>
        <taxon>Desulfurococcaceae</taxon>
        <taxon>Desulfurococcus</taxon>
    </lineage>
</organism>
<dbReference type="STRING" id="490899.DKAM_0784"/>
<reference evidence="3 4" key="1">
    <citation type="journal article" date="2009" name="J. Bacteriol.">
        <title>Complete genome sequence of the anaerobic, protein-degrading hyperthermophilic crenarchaeon Desulfurococcus kamchatkensis.</title>
        <authorList>
            <person name="Ravin N.V."/>
            <person name="Mardanov A.V."/>
            <person name="Beletsky A.V."/>
            <person name="Kublanov I.V."/>
            <person name="Kolganova T.V."/>
            <person name="Lebedinsky A.V."/>
            <person name="Chernyh N.A."/>
            <person name="Bonch-Osmolovskaya E.A."/>
            <person name="Skryabin K.G."/>
        </authorList>
    </citation>
    <scope>NUCLEOTIDE SEQUENCE [LARGE SCALE GENOMIC DNA]</scope>
    <source>
        <strain evidence="4">DSM 18924 / JCM 16383 / VKM B-2413 / 1221n</strain>
    </source>
</reference>
<dbReference type="AlphaFoldDB" id="B8D4S9"/>
<dbReference type="Proteomes" id="UP000006903">
    <property type="component" value="Chromosome"/>
</dbReference>
<dbReference type="EMBL" id="CP001140">
    <property type="protein sequence ID" value="ACL11110.1"/>
    <property type="molecule type" value="Genomic_DNA"/>
</dbReference>
<evidence type="ECO:0000313" key="3">
    <source>
        <dbReference type="EMBL" id="ACL11110.1"/>
    </source>
</evidence>
<proteinExistence type="predicted"/>
<dbReference type="Pfam" id="PF01978">
    <property type="entry name" value="TrmB"/>
    <property type="match status" value="1"/>
</dbReference>
<feature type="domain" description="Transcription regulator TrmB N-terminal" evidence="1">
    <location>
        <begin position="146"/>
        <end position="198"/>
    </location>
</feature>
<dbReference type="NCBIfam" id="TIGR01884">
    <property type="entry name" value="cas_HTH"/>
    <property type="match status" value="1"/>
</dbReference>
<gene>
    <name evidence="3" type="ordered locus">DKAM_0784</name>
</gene>
<dbReference type="Gene3D" id="3.40.50.11700">
    <property type="match status" value="1"/>
</dbReference>
<dbReference type="KEGG" id="dka:DKAM_0784"/>
<dbReference type="InterPro" id="IPR036390">
    <property type="entry name" value="WH_DNA-bd_sf"/>
</dbReference>
<dbReference type="GO" id="GO:0003677">
    <property type="term" value="F:DNA binding"/>
    <property type="evidence" value="ECO:0007669"/>
    <property type="project" value="UniProtKB-KW"/>
</dbReference>
<dbReference type="SUPFAM" id="SSF46785">
    <property type="entry name" value="Winged helix' DNA-binding domain"/>
    <property type="match status" value="1"/>
</dbReference>
<dbReference type="InterPro" id="IPR002831">
    <property type="entry name" value="Tscrpt_reg_TrmB_N"/>
</dbReference>
<dbReference type="Pfam" id="PF22662">
    <property type="entry name" value="Csa3_N"/>
    <property type="match status" value="1"/>
</dbReference>
<dbReference type="RefSeq" id="WP_012608451.1">
    <property type="nucleotide sequence ID" value="NC_011766.1"/>
</dbReference>
<accession>B8D4S9</accession>
<dbReference type="InterPro" id="IPR054588">
    <property type="entry name" value="Csa3_N"/>
</dbReference>
<evidence type="ECO:0000313" key="4">
    <source>
        <dbReference type="Proteomes" id="UP000006903"/>
    </source>
</evidence>
<dbReference type="InterPro" id="IPR036388">
    <property type="entry name" value="WH-like_DNA-bd_sf"/>
</dbReference>